<evidence type="ECO:0000259" key="7">
    <source>
        <dbReference type="PROSITE" id="PS50975"/>
    </source>
</evidence>
<dbReference type="PROSITE" id="PS50968">
    <property type="entry name" value="BIOTINYL_LIPOYL"/>
    <property type="match status" value="1"/>
</dbReference>
<evidence type="ECO:0000256" key="2">
    <source>
        <dbReference type="ARBA" id="ARBA00022598"/>
    </source>
</evidence>
<dbReference type="GO" id="GO:0046872">
    <property type="term" value="F:metal ion binding"/>
    <property type="evidence" value="ECO:0007669"/>
    <property type="project" value="InterPro"/>
</dbReference>
<dbReference type="SUPFAM" id="SSF52440">
    <property type="entry name" value="PreATP-grasp domain"/>
    <property type="match status" value="1"/>
</dbReference>
<comment type="caution">
    <text evidence="9">The sequence shown here is derived from an EMBL/GenBank/DDBJ whole genome shotgun (WGS) entry which is preliminary data.</text>
</comment>
<keyword evidence="5" id="KW-0092">Biotin</keyword>
<feature type="domain" description="ATP-grasp" evidence="7">
    <location>
        <begin position="121"/>
        <end position="317"/>
    </location>
</feature>
<dbReference type="SUPFAM" id="SSF56059">
    <property type="entry name" value="Glutathione synthetase ATP-binding domain-like"/>
    <property type="match status" value="1"/>
</dbReference>
<feature type="domain" description="Lipoyl-binding" evidence="6">
    <location>
        <begin position="590"/>
        <end position="666"/>
    </location>
</feature>
<keyword evidence="3" id="KW-0547">Nucleotide-binding</keyword>
<dbReference type="InterPro" id="IPR050856">
    <property type="entry name" value="Biotin_carboxylase_complex"/>
</dbReference>
<dbReference type="InterPro" id="IPR011054">
    <property type="entry name" value="Rudment_hybrid_motif"/>
</dbReference>
<gene>
    <name evidence="9" type="ORF">LCGC14_0254650</name>
</gene>
<evidence type="ECO:0000256" key="3">
    <source>
        <dbReference type="ARBA" id="ARBA00022741"/>
    </source>
</evidence>
<dbReference type="InterPro" id="IPR005482">
    <property type="entry name" value="Biotin_COase_C"/>
</dbReference>
<keyword evidence="2" id="KW-0436">Ligase</keyword>
<evidence type="ECO:0000256" key="1">
    <source>
        <dbReference type="ARBA" id="ARBA00001953"/>
    </source>
</evidence>
<dbReference type="InterPro" id="IPR011053">
    <property type="entry name" value="Single_hybrid_motif"/>
</dbReference>
<dbReference type="SUPFAM" id="SSF51246">
    <property type="entry name" value="Rudiment single hybrid motif"/>
    <property type="match status" value="1"/>
</dbReference>
<dbReference type="Gene3D" id="3.30.470.20">
    <property type="entry name" value="ATP-grasp fold, B domain"/>
    <property type="match status" value="1"/>
</dbReference>
<evidence type="ECO:0000259" key="8">
    <source>
        <dbReference type="PROSITE" id="PS50979"/>
    </source>
</evidence>
<accession>A0A0F9X897</accession>
<evidence type="ECO:0000256" key="5">
    <source>
        <dbReference type="ARBA" id="ARBA00023267"/>
    </source>
</evidence>
<dbReference type="PROSITE" id="PS00867">
    <property type="entry name" value="CPSASE_2"/>
    <property type="match status" value="1"/>
</dbReference>
<dbReference type="GO" id="GO:0005524">
    <property type="term" value="F:ATP binding"/>
    <property type="evidence" value="ECO:0007669"/>
    <property type="project" value="UniProtKB-KW"/>
</dbReference>
<dbReference type="SUPFAM" id="SSF51230">
    <property type="entry name" value="Single hybrid motif"/>
    <property type="match status" value="1"/>
</dbReference>
<organism evidence="9">
    <name type="scientific">marine sediment metagenome</name>
    <dbReference type="NCBI Taxonomy" id="412755"/>
    <lineage>
        <taxon>unclassified sequences</taxon>
        <taxon>metagenomes</taxon>
        <taxon>ecological metagenomes</taxon>
    </lineage>
</organism>
<feature type="domain" description="Biotin carboxylation" evidence="8">
    <location>
        <begin position="2"/>
        <end position="444"/>
    </location>
</feature>
<protein>
    <recommendedName>
        <fullName evidence="10">Biotin carboxylase</fullName>
    </recommendedName>
</protein>
<dbReference type="InterPro" id="IPR005479">
    <property type="entry name" value="CPAse_ATP-bd"/>
</dbReference>
<dbReference type="Gene3D" id="2.40.50.100">
    <property type="match status" value="1"/>
</dbReference>
<dbReference type="SMART" id="SM00878">
    <property type="entry name" value="Biotin_carb_C"/>
    <property type="match status" value="1"/>
</dbReference>
<dbReference type="EMBL" id="LAZR01000134">
    <property type="protein sequence ID" value="KKN87773.1"/>
    <property type="molecule type" value="Genomic_DNA"/>
</dbReference>
<evidence type="ECO:0000256" key="4">
    <source>
        <dbReference type="ARBA" id="ARBA00022840"/>
    </source>
</evidence>
<dbReference type="Pfam" id="PF00289">
    <property type="entry name" value="Biotin_carb_N"/>
    <property type="match status" value="1"/>
</dbReference>
<dbReference type="Pfam" id="PF02786">
    <property type="entry name" value="CPSase_L_D2"/>
    <property type="match status" value="1"/>
</dbReference>
<dbReference type="PROSITE" id="PS50979">
    <property type="entry name" value="BC"/>
    <property type="match status" value="1"/>
</dbReference>
<dbReference type="InterPro" id="IPR005481">
    <property type="entry name" value="BC-like_N"/>
</dbReference>
<sequence length="673" mass="71313">MKINTLLIANRGEIACRIARTARAQGITPVGVHSEADANALHVREIGRSILIGAGPASESYLRIDAVLDAARQVGADAIHPGYGFLAENPDFANAVEAAGMIFVGPTAETLDRFGDKASAKDAAIAAGVPVVSGASGAKSDPAEIAAAVREMGFPVLLKAVGGGGGRGQRLVETENTLVQDIEGALREAKSTFGSEGMLLERFLPAARHVEVQIAGDGAGHVVHLFERDCTLQRRHQKVIEEAPAWGLPRTLLDQIATDAVKLGESLNYRGLGTVEFLVAGDNYFFLEVNPRIQVEHPVTEAITGLDLVAMHLRIAQGAGLGITQGDITCTGHAVEARLYAEDPANNFAPSTGKITTLSLPKGIRIDSGVETGDEVSPFYDPMIAKLIVHAVDRETALARLAEALDHTIVAGVQSNRSFLTALARDPEFAAMNVHTRWIDTRLDALTTPPADATANLWRAVAAVLFVSNGRTDDTTNPWSNRSTFTGWRLNAGDALVEADQRVTLMGSEKGAKHEELRVGPIGSGGYFTVFDANEVPLSLTCLELETGRWRVTHNGETLMLEARVTGNAIEITTADARRLFHAAPPLAFAGSEGAAERMVESPLTGMIVDVVVSDGDLVAEGDVIAVMESMKMEISIKAAAAGIAINISVTKGMMVDRGQTIAEIAPNESEPK</sequence>
<proteinExistence type="predicted"/>
<dbReference type="AlphaFoldDB" id="A0A0F9X897"/>
<dbReference type="InterPro" id="IPR000089">
    <property type="entry name" value="Biotin_lipoyl"/>
</dbReference>
<dbReference type="InterPro" id="IPR011764">
    <property type="entry name" value="Biotin_carboxylation_dom"/>
</dbReference>
<dbReference type="PANTHER" id="PTHR18866">
    <property type="entry name" value="CARBOXYLASE:PYRUVATE/ACETYL-COA/PROPIONYL-COA CARBOXYLASE"/>
    <property type="match status" value="1"/>
</dbReference>
<dbReference type="InterPro" id="IPR011761">
    <property type="entry name" value="ATP-grasp"/>
</dbReference>
<reference evidence="9" key="1">
    <citation type="journal article" date="2015" name="Nature">
        <title>Complex archaea that bridge the gap between prokaryotes and eukaryotes.</title>
        <authorList>
            <person name="Spang A."/>
            <person name="Saw J.H."/>
            <person name="Jorgensen S.L."/>
            <person name="Zaremba-Niedzwiedzka K."/>
            <person name="Martijn J."/>
            <person name="Lind A.E."/>
            <person name="van Eijk R."/>
            <person name="Schleper C."/>
            <person name="Guy L."/>
            <person name="Ettema T.J."/>
        </authorList>
    </citation>
    <scope>NUCLEOTIDE SEQUENCE</scope>
</reference>
<dbReference type="FunFam" id="3.40.50.20:FF:000010">
    <property type="entry name" value="Propionyl-CoA carboxylase subunit alpha"/>
    <property type="match status" value="1"/>
</dbReference>
<dbReference type="PANTHER" id="PTHR18866:SF33">
    <property type="entry name" value="METHYLCROTONOYL-COA CARBOXYLASE SUBUNIT ALPHA, MITOCHONDRIAL-RELATED"/>
    <property type="match status" value="1"/>
</dbReference>
<evidence type="ECO:0000313" key="9">
    <source>
        <dbReference type="EMBL" id="KKN87773.1"/>
    </source>
</evidence>
<dbReference type="CDD" id="cd06850">
    <property type="entry name" value="biotinyl_domain"/>
    <property type="match status" value="1"/>
</dbReference>
<dbReference type="GO" id="GO:0016874">
    <property type="term" value="F:ligase activity"/>
    <property type="evidence" value="ECO:0007669"/>
    <property type="project" value="UniProtKB-KW"/>
</dbReference>
<dbReference type="Pfam" id="PF02785">
    <property type="entry name" value="Biotin_carb_C"/>
    <property type="match status" value="1"/>
</dbReference>
<comment type="cofactor">
    <cofactor evidence="1">
        <name>biotin</name>
        <dbReference type="ChEBI" id="CHEBI:57586"/>
    </cofactor>
</comment>
<evidence type="ECO:0008006" key="10">
    <source>
        <dbReference type="Google" id="ProtNLM"/>
    </source>
</evidence>
<evidence type="ECO:0000259" key="6">
    <source>
        <dbReference type="PROSITE" id="PS50968"/>
    </source>
</evidence>
<dbReference type="Pfam" id="PF00364">
    <property type="entry name" value="Biotin_lipoyl"/>
    <property type="match status" value="1"/>
</dbReference>
<name>A0A0F9X897_9ZZZZ</name>
<keyword evidence="4" id="KW-0067">ATP-binding</keyword>
<dbReference type="PROSITE" id="PS50975">
    <property type="entry name" value="ATP_GRASP"/>
    <property type="match status" value="1"/>
</dbReference>
<dbReference type="InterPro" id="IPR016185">
    <property type="entry name" value="PreATP-grasp_dom_sf"/>
</dbReference>